<accession>A0ABT6KSN2</accession>
<reference evidence="2 3" key="1">
    <citation type="submission" date="2023-04" db="EMBL/GenBank/DDBJ databases">
        <title>Genome Encyclopedia of Bacteria and Archaea VI: Functional Genomics of Type Strains.</title>
        <authorList>
            <person name="Whitman W."/>
        </authorList>
    </citation>
    <scope>NUCLEOTIDE SEQUENCE [LARGE SCALE GENOMIC DNA]</scope>
    <source>
        <strain evidence="2 3">SG_E_30_P1</strain>
    </source>
</reference>
<evidence type="ECO:0000313" key="3">
    <source>
        <dbReference type="Proteomes" id="UP001160142"/>
    </source>
</evidence>
<dbReference type="Gene3D" id="3.90.180.10">
    <property type="entry name" value="Medium-chain alcohol dehydrogenases, catalytic domain"/>
    <property type="match status" value="1"/>
</dbReference>
<dbReference type="PANTHER" id="PTHR11695">
    <property type="entry name" value="ALCOHOL DEHYDROGENASE RELATED"/>
    <property type="match status" value="1"/>
</dbReference>
<feature type="domain" description="Enoyl reductase (ER)" evidence="1">
    <location>
        <begin position="10"/>
        <end position="312"/>
    </location>
</feature>
<name>A0ABT6KSN2_9MICO</name>
<proteinExistence type="predicted"/>
<keyword evidence="3" id="KW-1185">Reference proteome</keyword>
<sequence>MRAAVFSRFGAPDVVEVRELPTPVAGAGEILVRVEAASVGAADSAGRSGRPRFARLMFGFGPRDTVLGSDFAGTVVSVGDGVTEWMPGDRVFGATGASWGGHAEYLVVKERGAITTLPEEVSVEQAVALVDGAMTALPFLRDVGHISAGMRVVVVGASGAVGAAAVQLAQHRGAHVTAVTTNTELARGLGADETIDYRETDFTDGSVRYDIVFDAVGASSYGRAKRVLTTRGVYLTTVPGSVLIDRLLGRRARIAFTGLRPDAAKRPDLAELAQLAAAGILTPTIDSVYALDDIRAAHARVDTGRKRGTVVVRPA</sequence>
<dbReference type="EMBL" id="JARXVQ010000001">
    <property type="protein sequence ID" value="MDH6182207.1"/>
    <property type="molecule type" value="Genomic_DNA"/>
</dbReference>
<dbReference type="Gene3D" id="3.40.50.720">
    <property type="entry name" value="NAD(P)-binding Rossmann-like Domain"/>
    <property type="match status" value="1"/>
</dbReference>
<evidence type="ECO:0000259" key="1">
    <source>
        <dbReference type="SMART" id="SM00829"/>
    </source>
</evidence>
<dbReference type="PANTHER" id="PTHR11695:SF648">
    <property type="entry name" value="ZINC-BINDING OXIDOREDUCTASE"/>
    <property type="match status" value="1"/>
</dbReference>
<dbReference type="InterPro" id="IPR020843">
    <property type="entry name" value="ER"/>
</dbReference>
<comment type="caution">
    <text evidence="2">The sequence shown here is derived from an EMBL/GenBank/DDBJ whole genome shotgun (WGS) entry which is preliminary data.</text>
</comment>
<dbReference type="Pfam" id="PF13602">
    <property type="entry name" value="ADH_zinc_N_2"/>
    <property type="match status" value="1"/>
</dbReference>
<dbReference type="SMART" id="SM00829">
    <property type="entry name" value="PKS_ER"/>
    <property type="match status" value="1"/>
</dbReference>
<organism evidence="2 3">
    <name type="scientific">Antiquaquibacter oligotrophicus</name>
    <dbReference type="NCBI Taxonomy" id="2880260"/>
    <lineage>
        <taxon>Bacteria</taxon>
        <taxon>Bacillati</taxon>
        <taxon>Actinomycetota</taxon>
        <taxon>Actinomycetes</taxon>
        <taxon>Micrococcales</taxon>
        <taxon>Microbacteriaceae</taxon>
        <taxon>Antiquaquibacter</taxon>
    </lineage>
</organism>
<dbReference type="SUPFAM" id="SSF50129">
    <property type="entry name" value="GroES-like"/>
    <property type="match status" value="1"/>
</dbReference>
<evidence type="ECO:0000313" key="2">
    <source>
        <dbReference type="EMBL" id="MDH6182207.1"/>
    </source>
</evidence>
<gene>
    <name evidence="2" type="ORF">M2152_002389</name>
</gene>
<dbReference type="Proteomes" id="UP001160142">
    <property type="component" value="Unassembled WGS sequence"/>
</dbReference>
<dbReference type="InterPro" id="IPR013154">
    <property type="entry name" value="ADH-like_N"/>
</dbReference>
<dbReference type="InterPro" id="IPR036291">
    <property type="entry name" value="NAD(P)-bd_dom_sf"/>
</dbReference>
<dbReference type="InterPro" id="IPR050700">
    <property type="entry name" value="YIM1/Zinc_Alcohol_DH_Fams"/>
</dbReference>
<dbReference type="RefSeq" id="WP_322134492.1">
    <property type="nucleotide sequence ID" value="NZ_CP085036.1"/>
</dbReference>
<dbReference type="SUPFAM" id="SSF51735">
    <property type="entry name" value="NAD(P)-binding Rossmann-fold domains"/>
    <property type="match status" value="1"/>
</dbReference>
<dbReference type="Pfam" id="PF08240">
    <property type="entry name" value="ADH_N"/>
    <property type="match status" value="1"/>
</dbReference>
<dbReference type="CDD" id="cd08267">
    <property type="entry name" value="MDR1"/>
    <property type="match status" value="1"/>
</dbReference>
<dbReference type="InterPro" id="IPR011032">
    <property type="entry name" value="GroES-like_sf"/>
</dbReference>
<protein>
    <submittedName>
        <fullName evidence="2">NADPH:quinone reductase-like Zn-dependent oxidoreductase</fullName>
    </submittedName>
</protein>